<gene>
    <name evidence="2" type="ORF">G1H19_15495</name>
</gene>
<dbReference type="RefSeq" id="WP_152727338.1">
    <property type="nucleotide sequence ID" value="NZ_JAABOZ010000001.1"/>
</dbReference>
<keyword evidence="1" id="KW-0812">Transmembrane</keyword>
<keyword evidence="1" id="KW-1133">Transmembrane helix</keyword>
<protein>
    <submittedName>
        <fullName evidence="2">Uncharacterized protein</fullName>
    </submittedName>
</protein>
<dbReference type="AlphaFoldDB" id="A0A7K3WG88"/>
<sequence length="229" mass="25323">MTSLRSRKAPERWLLTCDGREHRVEITEVRLRRRVGWLVDGTEVAATTTSDEHVVLNGGEHGAVGVRLPRFTGPARRITWWSPDTRPGAVAAAHTGLGGTDLDPEPGSKAAAREAWIRAHPNLHAARHAGGAVLGVVLPLVVLWLLAQVSLPAIPWPDWDLPSIPWPDWDLPTIPLPDWDLPELPAWVRELLDKATYVAPVLVAFVVARAEVRRRRAQDQRKQSAERGA</sequence>
<reference evidence="2 3" key="1">
    <citation type="submission" date="2020-02" db="EMBL/GenBank/DDBJ databases">
        <title>The whole genome sequence of CPCC 205119.</title>
        <authorList>
            <person name="Jiang Z."/>
        </authorList>
    </citation>
    <scope>NUCLEOTIDE SEQUENCE [LARGE SCALE GENOMIC DNA]</scope>
    <source>
        <strain evidence="2 3">CPCC 205119</strain>
    </source>
</reference>
<proteinExistence type="predicted"/>
<name>A0A7K3WG88_9ACTN</name>
<dbReference type="Proteomes" id="UP000470470">
    <property type="component" value="Unassembled WGS sequence"/>
</dbReference>
<dbReference type="EMBL" id="JAAGWK010000022">
    <property type="protein sequence ID" value="NEL55392.1"/>
    <property type="molecule type" value="Genomic_DNA"/>
</dbReference>
<keyword evidence="1" id="KW-0472">Membrane</keyword>
<feature type="transmembrane region" description="Helical" evidence="1">
    <location>
        <begin position="128"/>
        <end position="147"/>
    </location>
</feature>
<evidence type="ECO:0000256" key="1">
    <source>
        <dbReference type="SAM" id="Phobius"/>
    </source>
</evidence>
<comment type="caution">
    <text evidence="2">The sequence shown here is derived from an EMBL/GenBank/DDBJ whole genome shotgun (WGS) entry which is preliminary data.</text>
</comment>
<accession>A0A7K3WG88</accession>
<organism evidence="2 3">
    <name type="scientific">Goekera deserti</name>
    <dbReference type="NCBI Taxonomy" id="2497753"/>
    <lineage>
        <taxon>Bacteria</taxon>
        <taxon>Bacillati</taxon>
        <taxon>Actinomycetota</taxon>
        <taxon>Actinomycetes</taxon>
        <taxon>Geodermatophilales</taxon>
        <taxon>Geodermatophilaceae</taxon>
        <taxon>Goekera</taxon>
    </lineage>
</organism>
<feature type="transmembrane region" description="Helical" evidence="1">
    <location>
        <begin position="195"/>
        <end position="212"/>
    </location>
</feature>
<keyword evidence="3" id="KW-1185">Reference proteome</keyword>
<evidence type="ECO:0000313" key="2">
    <source>
        <dbReference type="EMBL" id="NEL55392.1"/>
    </source>
</evidence>
<evidence type="ECO:0000313" key="3">
    <source>
        <dbReference type="Proteomes" id="UP000470470"/>
    </source>
</evidence>